<dbReference type="SUPFAM" id="SSF54001">
    <property type="entry name" value="Cysteine proteinases"/>
    <property type="match status" value="1"/>
</dbReference>
<dbReference type="PANTHER" id="PTHR24006">
    <property type="entry name" value="UBIQUITIN CARBOXYL-TERMINAL HYDROLASE"/>
    <property type="match status" value="1"/>
</dbReference>
<dbReference type="InterPro" id="IPR028889">
    <property type="entry name" value="USP"/>
</dbReference>
<reference evidence="2 3" key="1">
    <citation type="submission" date="2019-03" db="EMBL/GenBank/DDBJ databases">
        <title>Single cell metagenomics reveals metabolic interactions within the superorganism composed of flagellate Streblomastix strix and complex community of Bacteroidetes bacteria on its surface.</title>
        <authorList>
            <person name="Treitli S.C."/>
            <person name="Kolisko M."/>
            <person name="Husnik F."/>
            <person name="Keeling P."/>
            <person name="Hampl V."/>
        </authorList>
    </citation>
    <scope>NUCLEOTIDE SEQUENCE [LARGE SCALE GENOMIC DNA]</scope>
    <source>
        <strain evidence="2">ST1C</strain>
    </source>
</reference>
<comment type="caution">
    <text evidence="2">The sequence shown here is derived from an EMBL/GenBank/DDBJ whole genome shotgun (WGS) entry which is preliminary data.</text>
</comment>
<dbReference type="AlphaFoldDB" id="A0A5J4X3J8"/>
<dbReference type="OrthoDB" id="2420415at2759"/>
<protein>
    <recommendedName>
        <fullName evidence="1">USP domain-containing protein</fullName>
    </recommendedName>
</protein>
<dbReference type="PROSITE" id="PS50235">
    <property type="entry name" value="USP_3"/>
    <property type="match status" value="1"/>
</dbReference>
<proteinExistence type="predicted"/>
<dbReference type="Proteomes" id="UP000324800">
    <property type="component" value="Unassembled WGS sequence"/>
</dbReference>
<evidence type="ECO:0000259" key="1">
    <source>
        <dbReference type="PROSITE" id="PS50235"/>
    </source>
</evidence>
<dbReference type="GO" id="GO:0016579">
    <property type="term" value="P:protein deubiquitination"/>
    <property type="evidence" value="ECO:0007669"/>
    <property type="project" value="InterPro"/>
</dbReference>
<gene>
    <name evidence="2" type="ORF">EZS28_002919</name>
</gene>
<dbReference type="GO" id="GO:0005829">
    <property type="term" value="C:cytosol"/>
    <property type="evidence" value="ECO:0007669"/>
    <property type="project" value="TreeGrafter"/>
</dbReference>
<dbReference type="Gene3D" id="3.90.70.10">
    <property type="entry name" value="Cysteine proteinases"/>
    <property type="match status" value="1"/>
</dbReference>
<name>A0A5J4X3J8_9EUKA</name>
<organism evidence="2 3">
    <name type="scientific">Streblomastix strix</name>
    <dbReference type="NCBI Taxonomy" id="222440"/>
    <lineage>
        <taxon>Eukaryota</taxon>
        <taxon>Metamonada</taxon>
        <taxon>Preaxostyla</taxon>
        <taxon>Oxymonadida</taxon>
        <taxon>Streblomastigidae</taxon>
        <taxon>Streblomastix</taxon>
    </lineage>
</organism>
<dbReference type="PROSITE" id="PS00973">
    <property type="entry name" value="USP_2"/>
    <property type="match status" value="1"/>
</dbReference>
<dbReference type="InterPro" id="IPR038765">
    <property type="entry name" value="Papain-like_cys_pep_sf"/>
</dbReference>
<dbReference type="InterPro" id="IPR018200">
    <property type="entry name" value="USP_CS"/>
</dbReference>
<sequence length="377" mass="43598">MELKTVRIKRNFPPSGLQNPTGSCFMNSTLQMLYHVPLFRWLVINYSSAQEVVDKMQKKKKGWQSAPNDCFRVPPHFPEMKLNEMGDMQMFYNILQIKIRRLFDYTAFRGCCDKLFWSKIADVATLPGVGIKQININNVSSISVSVQDADNLYDSIRVMLNRDNPVQKASDYMNERGERPIITIGTKRTRFLSLPAVLTFSLGRWKIRREQGGDGKMYTWMDKDTTHFYFPMDIDMSQFVQPLNEQERKGIIEEDYFGLGKEQNEDDKSHIISDEMMYKCVNAFDDSSSDRHISLQYTLLSIGVHVGNVGGGHYYTHIRPDASDRWFVLDDANVRQISNQEAVDSTFGGWGRDNEGCAYVIMYVRKEFVPQVMLWGE</sequence>
<dbReference type="EMBL" id="SNRW01000372">
    <property type="protein sequence ID" value="KAA6401553.1"/>
    <property type="molecule type" value="Genomic_DNA"/>
</dbReference>
<dbReference type="InterPro" id="IPR050164">
    <property type="entry name" value="Peptidase_C19"/>
</dbReference>
<accession>A0A5J4X3J8</accession>
<dbReference type="GO" id="GO:0004843">
    <property type="term" value="F:cysteine-type deubiquitinase activity"/>
    <property type="evidence" value="ECO:0007669"/>
    <property type="project" value="InterPro"/>
</dbReference>
<dbReference type="GO" id="GO:0005634">
    <property type="term" value="C:nucleus"/>
    <property type="evidence" value="ECO:0007669"/>
    <property type="project" value="TreeGrafter"/>
</dbReference>
<dbReference type="InterPro" id="IPR001394">
    <property type="entry name" value="Peptidase_C19_UCH"/>
</dbReference>
<evidence type="ECO:0000313" key="2">
    <source>
        <dbReference type="EMBL" id="KAA6401553.1"/>
    </source>
</evidence>
<feature type="domain" description="USP" evidence="1">
    <location>
        <begin position="15"/>
        <end position="366"/>
    </location>
</feature>
<dbReference type="Pfam" id="PF00443">
    <property type="entry name" value="UCH"/>
    <property type="match status" value="1"/>
</dbReference>
<evidence type="ECO:0000313" key="3">
    <source>
        <dbReference type="Proteomes" id="UP000324800"/>
    </source>
</evidence>